<sequence>MIPEKIQSFRKILERNNLITVLCLLLVLVSFILNYLERRETLGKQLEFSYYVATDGEVIPARYAQRRDNIEIEIRHHLAMFVDDWYALTQDTWEAKAEAAGWLGGNSIRDMYIARREAGFFNRFIQGNIRYEAKIAELRITPNEDGTFAFEMAVDLHEKGTGYARLWRVFADGSIRVIERSWPNNPHGLWIEPFLERKIIQVKEDEQAVN</sequence>
<evidence type="ECO:0008006" key="5">
    <source>
        <dbReference type="Google" id="ProtNLM"/>
    </source>
</evidence>
<dbReference type="Proteomes" id="UP000322940">
    <property type="component" value="Unassembled WGS sequence"/>
</dbReference>
<feature type="transmembrane region" description="Helical" evidence="1">
    <location>
        <begin position="18"/>
        <end position="36"/>
    </location>
</feature>
<reference evidence="2 4" key="1">
    <citation type="journal article" date="2019" name="Nat. Med.">
        <title>A library of human gut bacterial isolates paired with longitudinal multiomics data enables mechanistic microbiome research.</title>
        <authorList>
            <person name="Poyet M."/>
            <person name="Groussin M."/>
            <person name="Gibbons S.M."/>
            <person name="Avila-Pacheco J."/>
            <person name="Jiang X."/>
            <person name="Kearney S.M."/>
            <person name="Perrotta A.R."/>
            <person name="Berdy B."/>
            <person name="Zhao S."/>
            <person name="Lieberman T.D."/>
            <person name="Swanson P.K."/>
            <person name="Smith M."/>
            <person name="Roesemann S."/>
            <person name="Alexander J.E."/>
            <person name="Rich S.A."/>
            <person name="Livny J."/>
            <person name="Vlamakis H."/>
            <person name="Clish C."/>
            <person name="Bullock K."/>
            <person name="Deik A."/>
            <person name="Scott J."/>
            <person name="Pierce K.A."/>
            <person name="Xavier R.J."/>
            <person name="Alm E.J."/>
        </authorList>
    </citation>
    <scope>NUCLEOTIDE SEQUENCE [LARGE SCALE GENOMIC DNA]</scope>
    <source>
        <strain evidence="2 4">BIOML-A266</strain>
    </source>
</reference>
<evidence type="ECO:0000256" key="1">
    <source>
        <dbReference type="SAM" id="Phobius"/>
    </source>
</evidence>
<gene>
    <name evidence="2" type="ORF">F2Y10_15410</name>
    <name evidence="3" type="ORF">NE651_07725</name>
</gene>
<keyword evidence="1" id="KW-0812">Transmembrane</keyword>
<dbReference type="RefSeq" id="WP_014774871.1">
    <property type="nucleotide sequence ID" value="NZ_DAWDON010000014.1"/>
</dbReference>
<protein>
    <recommendedName>
        <fullName evidence="5">Conjugal transfer protein TraK</fullName>
    </recommendedName>
</protein>
<name>A0A5B3GPQ6_9BACT</name>
<dbReference type="EMBL" id="JANGBQ010000009">
    <property type="protein sequence ID" value="MCQ5082780.1"/>
    <property type="molecule type" value="Genomic_DNA"/>
</dbReference>
<dbReference type="Proteomes" id="UP001205035">
    <property type="component" value="Unassembled WGS sequence"/>
</dbReference>
<comment type="caution">
    <text evidence="2">The sequence shown here is derived from an EMBL/GenBank/DDBJ whole genome shotgun (WGS) entry which is preliminary data.</text>
</comment>
<evidence type="ECO:0000313" key="4">
    <source>
        <dbReference type="Proteomes" id="UP000322940"/>
    </source>
</evidence>
<evidence type="ECO:0000313" key="3">
    <source>
        <dbReference type="EMBL" id="MCQ5082780.1"/>
    </source>
</evidence>
<evidence type="ECO:0000313" key="2">
    <source>
        <dbReference type="EMBL" id="KAA2375272.1"/>
    </source>
</evidence>
<reference evidence="3" key="2">
    <citation type="submission" date="2022-06" db="EMBL/GenBank/DDBJ databases">
        <title>Isolation of gut microbiota from human fecal samples.</title>
        <authorList>
            <person name="Pamer E.G."/>
            <person name="Barat B."/>
            <person name="Waligurski E."/>
            <person name="Medina S."/>
            <person name="Paddock L."/>
            <person name="Mostad J."/>
        </authorList>
    </citation>
    <scope>NUCLEOTIDE SEQUENCE</scope>
    <source>
        <strain evidence="3">DFI.6.22</strain>
    </source>
</reference>
<proteinExistence type="predicted"/>
<organism evidence="2 4">
    <name type="scientific">Alistipes onderdonkii</name>
    <dbReference type="NCBI Taxonomy" id="328813"/>
    <lineage>
        <taxon>Bacteria</taxon>
        <taxon>Pseudomonadati</taxon>
        <taxon>Bacteroidota</taxon>
        <taxon>Bacteroidia</taxon>
        <taxon>Bacteroidales</taxon>
        <taxon>Rikenellaceae</taxon>
        <taxon>Alistipes</taxon>
    </lineage>
</organism>
<keyword evidence="1" id="KW-1133">Transmembrane helix</keyword>
<keyword evidence="1" id="KW-0472">Membrane</keyword>
<accession>A0A5B3GPQ6</accession>
<dbReference type="EMBL" id="VVXH01000024">
    <property type="protein sequence ID" value="KAA2375272.1"/>
    <property type="molecule type" value="Genomic_DNA"/>
</dbReference>
<dbReference type="AlphaFoldDB" id="A0A5B3GPQ6"/>